<dbReference type="AlphaFoldDB" id="A0A2N6QSQ9"/>
<organism evidence="1 2">
    <name type="scientific">Hoylesella buccalis</name>
    <dbReference type="NCBI Taxonomy" id="28127"/>
    <lineage>
        <taxon>Bacteria</taxon>
        <taxon>Pseudomonadati</taxon>
        <taxon>Bacteroidota</taxon>
        <taxon>Bacteroidia</taxon>
        <taxon>Bacteroidales</taxon>
        <taxon>Prevotellaceae</taxon>
        <taxon>Hoylesella</taxon>
    </lineage>
</organism>
<sequence>MRKSLFAVIATVCVAMTLGGCQIYGLVKDATDKEEGKIIMKDGKEYVGRVEMPNVNTKRLSIVVNDGQKTVVEAKDIASLTVWKKTHPERKHTLKYLPSEFLRKKMRKPLWMAVTATGPYVEFYTCSFDYSIPSSGYLKITSVQNGSIEHLALKKGGKMPKTISVSDISKRQKRKLLLEYLNDDAALAKKINNQDIRPDDFETIAEIYHP</sequence>
<dbReference type="OrthoDB" id="1066128at2"/>
<protein>
    <recommendedName>
        <fullName evidence="3">Lipoprotein</fullName>
    </recommendedName>
</protein>
<accession>A0A2N6QSQ9</accession>
<proteinExistence type="predicted"/>
<dbReference type="GeneID" id="97997648"/>
<dbReference type="RefSeq" id="WP_004347655.1">
    <property type="nucleotide sequence ID" value="NZ_CP085926.1"/>
</dbReference>
<evidence type="ECO:0000313" key="2">
    <source>
        <dbReference type="Proteomes" id="UP000235564"/>
    </source>
</evidence>
<comment type="caution">
    <text evidence="1">The sequence shown here is derived from an EMBL/GenBank/DDBJ whole genome shotgun (WGS) entry which is preliminary data.</text>
</comment>
<evidence type="ECO:0008006" key="3">
    <source>
        <dbReference type="Google" id="ProtNLM"/>
    </source>
</evidence>
<dbReference type="EMBL" id="PNGJ01000002">
    <property type="protein sequence ID" value="PMC25007.1"/>
    <property type="molecule type" value="Genomic_DNA"/>
</dbReference>
<dbReference type="Proteomes" id="UP000235564">
    <property type="component" value="Unassembled WGS sequence"/>
</dbReference>
<evidence type="ECO:0000313" key="1">
    <source>
        <dbReference type="EMBL" id="PMC25007.1"/>
    </source>
</evidence>
<gene>
    <name evidence="1" type="ORF">CJ231_03690</name>
</gene>
<reference evidence="1 2" key="1">
    <citation type="submission" date="2017-09" db="EMBL/GenBank/DDBJ databases">
        <title>Bacterial strain isolated from the female urinary microbiota.</title>
        <authorList>
            <person name="Thomas-White K."/>
            <person name="Kumar N."/>
            <person name="Forster S."/>
            <person name="Putonti C."/>
            <person name="Lawley T."/>
            <person name="Wolfe A.J."/>
        </authorList>
    </citation>
    <scope>NUCLEOTIDE SEQUENCE [LARGE SCALE GENOMIC DNA]</scope>
    <source>
        <strain evidence="1 2">UMB0536</strain>
    </source>
</reference>
<dbReference type="PROSITE" id="PS51257">
    <property type="entry name" value="PROKAR_LIPOPROTEIN"/>
    <property type="match status" value="1"/>
</dbReference>
<name>A0A2N6QSQ9_9BACT</name>